<dbReference type="Proteomes" id="UP000479190">
    <property type="component" value="Unassembled WGS sequence"/>
</dbReference>
<proteinExistence type="predicted"/>
<evidence type="ECO:0000313" key="2">
    <source>
        <dbReference type="Proteomes" id="UP000479190"/>
    </source>
</evidence>
<dbReference type="AlphaFoldDB" id="A0A6H5HWR3"/>
<evidence type="ECO:0000313" key="1">
    <source>
        <dbReference type="EMBL" id="CAB0028158.1"/>
    </source>
</evidence>
<sequence>MEFDQPDQGLTSRQKMGREIFVLHFLQDDFAPQVAGDSGSISRGSNAQRRKVLLDNHPRTNYLQPPELRSLDRLHHTMIYIGVPFL</sequence>
<keyword evidence="2" id="KW-1185">Reference proteome</keyword>
<accession>A0A6H5HWR3</accession>
<dbReference type="EMBL" id="CADCXV010000081">
    <property type="protein sequence ID" value="CAB0028158.1"/>
    <property type="molecule type" value="Genomic_DNA"/>
</dbReference>
<reference evidence="1 2" key="1">
    <citation type="submission" date="2020-02" db="EMBL/GenBank/DDBJ databases">
        <authorList>
            <person name="Ferguson B K."/>
        </authorList>
    </citation>
    <scope>NUCLEOTIDE SEQUENCE [LARGE SCALE GENOMIC DNA]</scope>
</reference>
<protein>
    <submittedName>
        <fullName evidence="1">Uncharacterized protein</fullName>
    </submittedName>
</protein>
<name>A0A6H5HWR3_9HYME</name>
<gene>
    <name evidence="1" type="ORF">TBRA_LOCUS377</name>
</gene>
<feature type="non-terminal residue" evidence="1">
    <location>
        <position position="86"/>
    </location>
</feature>
<organism evidence="1 2">
    <name type="scientific">Trichogramma brassicae</name>
    <dbReference type="NCBI Taxonomy" id="86971"/>
    <lineage>
        <taxon>Eukaryota</taxon>
        <taxon>Metazoa</taxon>
        <taxon>Ecdysozoa</taxon>
        <taxon>Arthropoda</taxon>
        <taxon>Hexapoda</taxon>
        <taxon>Insecta</taxon>
        <taxon>Pterygota</taxon>
        <taxon>Neoptera</taxon>
        <taxon>Endopterygota</taxon>
        <taxon>Hymenoptera</taxon>
        <taxon>Apocrita</taxon>
        <taxon>Proctotrupomorpha</taxon>
        <taxon>Chalcidoidea</taxon>
        <taxon>Trichogrammatidae</taxon>
        <taxon>Trichogramma</taxon>
    </lineage>
</organism>